<sequence>MISENIVKKDTSVTDGKKITCTDVTCPVCGMSCDDIVIELTDDKVVTKNACLMGDAKFQELRSHHRITKPLLHGQEADWDAVLDYTAEMLVNAKRPLLFMGSETSTEAMSVGIAMAEYLGALVDGNATICHGPTVMGLQDAGCVSATLGECRNRADLNIYWGCNPADSHPRHMSRHSHYQRGFWTEQGFKGRKMIVVDPRRSPTAAQADLHIQLRPGTDYEFMDALLTMMRGQEPHESTYETTGIPREQFVQFIDMIKACKFGVIWVGLGIASSHGKHYNASIAMRVTQECNKITKFVISANRGHCNVAGFNQVLSWQHGFPFAVDFSRGIPRYQPGEYSTVDALYRGEVDAVLCMCADLGGHLPKKAVERLAEIPVASIEIAPGPMQFVSDAVMPGVLDGMECEGTFYRMDNVPIYARSFTTPPFDFTRSNEDTLRQLFERVKQKKEARRQ</sequence>
<dbReference type="eggNOG" id="arCOG01499">
    <property type="taxonomic scope" value="Archaea"/>
</dbReference>
<keyword evidence="2" id="KW-0712">Selenocysteine</keyword>
<keyword evidence="2" id="KW-0484">Methanogenesis</keyword>
<dbReference type="EC" id="1.2.7.12" evidence="2"/>
<evidence type="ECO:0000256" key="1">
    <source>
        <dbReference type="ARBA" id="ARBA00023002"/>
    </source>
</evidence>
<dbReference type="STRING" id="351160.RCIX1641"/>
<dbReference type="PANTHER" id="PTHR43105">
    <property type="entry name" value="RESPIRATORY NITRATE REDUCTASE"/>
    <property type="match status" value="1"/>
</dbReference>
<dbReference type="NCBIfam" id="TIGR03129">
    <property type="entry name" value="one_C_dehyd_B"/>
    <property type="match status" value="1"/>
</dbReference>
<evidence type="ECO:0000259" key="3">
    <source>
        <dbReference type="Pfam" id="PF00384"/>
    </source>
</evidence>
<dbReference type="GO" id="GO:0018493">
    <property type="term" value="F:formylmethanofuran dehydrogenase activity"/>
    <property type="evidence" value="ECO:0007669"/>
    <property type="project" value="UniProtKB-UniRule"/>
</dbReference>
<feature type="domain" description="Molybdopterin oxidoreductase" evidence="3">
    <location>
        <begin position="66"/>
        <end position="228"/>
    </location>
</feature>
<dbReference type="Proteomes" id="UP000000663">
    <property type="component" value="Chromosome"/>
</dbReference>
<dbReference type="GO" id="GO:0016020">
    <property type="term" value="C:membrane"/>
    <property type="evidence" value="ECO:0007669"/>
    <property type="project" value="TreeGrafter"/>
</dbReference>
<dbReference type="EMBL" id="AM114193">
    <property type="protein sequence ID" value="CAJ36874.1"/>
    <property type="molecule type" value="Genomic_DNA"/>
</dbReference>
<accession>Q0W419</accession>
<dbReference type="InterPro" id="IPR016457">
    <property type="entry name" value="Formylmethanofuran_DH_bsu"/>
</dbReference>
<organism evidence="4 5">
    <name type="scientific">Methanocella arvoryzae (strain DSM 22066 / NBRC 105507 / MRE50)</name>
    <dbReference type="NCBI Taxonomy" id="351160"/>
    <lineage>
        <taxon>Archaea</taxon>
        <taxon>Methanobacteriati</taxon>
        <taxon>Methanobacteriota</taxon>
        <taxon>Stenosarchaea group</taxon>
        <taxon>Methanomicrobia</taxon>
        <taxon>Methanocellales</taxon>
        <taxon>Methanocellaceae</taxon>
        <taxon>Methanocella</taxon>
    </lineage>
</organism>
<dbReference type="GO" id="GO:0003954">
    <property type="term" value="F:NADH dehydrogenase activity"/>
    <property type="evidence" value="ECO:0007669"/>
    <property type="project" value="TreeGrafter"/>
</dbReference>
<comment type="similarity">
    <text evidence="2">Belongs to the FwdB family.</text>
</comment>
<dbReference type="Gene3D" id="3.40.50.740">
    <property type="match status" value="1"/>
</dbReference>
<dbReference type="Pfam" id="PF00384">
    <property type="entry name" value="Molybdopterin"/>
    <property type="match status" value="1"/>
</dbReference>
<dbReference type="GO" id="GO:0019386">
    <property type="term" value="P:methanogenesis, from carbon dioxide"/>
    <property type="evidence" value="ECO:0007669"/>
    <property type="project" value="UniProtKB-UniRule"/>
</dbReference>
<dbReference type="GO" id="GO:0022904">
    <property type="term" value="P:respiratory electron transport chain"/>
    <property type="evidence" value="ECO:0007669"/>
    <property type="project" value="TreeGrafter"/>
</dbReference>
<protein>
    <recommendedName>
        <fullName evidence="2">formylmethanofuran dehydrogenase subunit B</fullName>
        <ecNumber evidence="2">1.2.7.12</ecNumber>
    </recommendedName>
</protein>
<evidence type="ECO:0000313" key="5">
    <source>
        <dbReference type="Proteomes" id="UP000000663"/>
    </source>
</evidence>
<dbReference type="InterPro" id="IPR006656">
    <property type="entry name" value="Mopterin_OxRdtase"/>
</dbReference>
<evidence type="ECO:0000256" key="2">
    <source>
        <dbReference type="PIRNR" id="PIRNR005646"/>
    </source>
</evidence>
<dbReference type="PATRIC" id="fig|351160.9.peg.1405"/>
<proteinExistence type="inferred from homology"/>
<keyword evidence="5" id="KW-1185">Reference proteome</keyword>
<comment type="catalytic activity">
    <reaction evidence="2">
        <text>N-formylmethanofuran + 2 oxidized [2Fe-2S]-[ferredoxin] + H2O = methanofuran + 2 reduced [2Fe-2S]-[ferredoxin] + CO2 + H(+)</text>
        <dbReference type="Rhea" id="RHEA:19841"/>
        <dbReference type="Rhea" id="RHEA-COMP:10000"/>
        <dbReference type="Rhea" id="RHEA-COMP:10001"/>
        <dbReference type="ChEBI" id="CHEBI:15377"/>
        <dbReference type="ChEBI" id="CHEBI:15378"/>
        <dbReference type="ChEBI" id="CHEBI:16526"/>
        <dbReference type="ChEBI" id="CHEBI:33737"/>
        <dbReference type="ChEBI" id="CHEBI:33738"/>
        <dbReference type="ChEBI" id="CHEBI:57727"/>
        <dbReference type="ChEBI" id="CHEBI:58151"/>
    </reaction>
</comment>
<dbReference type="CDD" id="cd02761">
    <property type="entry name" value="MopB_FmdB-FwdB"/>
    <property type="match status" value="1"/>
</dbReference>
<dbReference type="KEGG" id="rci:RCIX1641"/>
<name>Q0W419_METAR</name>
<reference evidence="4 5" key="1">
    <citation type="journal article" date="2006" name="Science">
        <title>Genome of rice cluster I archaea -- the key methane producers in the rice rhizosphere.</title>
        <authorList>
            <person name="Erkel C."/>
            <person name="Kube M."/>
            <person name="Reinhardt R."/>
            <person name="Liesack W."/>
        </authorList>
    </citation>
    <scope>NUCLEOTIDE SEQUENCE [LARGE SCALE GENOMIC DNA]</scope>
    <source>
        <strain evidence="5">DSM 22066 / NBRC 105507 / MRE50</strain>
    </source>
</reference>
<dbReference type="InterPro" id="IPR050123">
    <property type="entry name" value="Prok_molybdopt-oxidoreductase"/>
</dbReference>
<dbReference type="SUPFAM" id="SSF53706">
    <property type="entry name" value="Formate dehydrogenase/DMSO reductase, domains 1-3"/>
    <property type="match status" value="1"/>
</dbReference>
<comment type="pathway">
    <text evidence="2">One-carbon metabolism; methanogenesis from CO(2); 5,10-methenyl-5,6,7,8-tetrahydromethanopterin from CO(2): step 1/3.</text>
</comment>
<dbReference type="PANTHER" id="PTHR43105:SF14">
    <property type="entry name" value="FORMATE DEHYDROGENASE H"/>
    <property type="match status" value="1"/>
</dbReference>
<dbReference type="Gene3D" id="3.40.228.10">
    <property type="entry name" value="Dimethylsulfoxide Reductase, domain 2"/>
    <property type="match status" value="1"/>
</dbReference>
<keyword evidence="1 2" id="KW-0560">Oxidoreductase</keyword>
<gene>
    <name evidence="4" type="primary">fmdB</name>
    <name evidence="4" type="ORF">RCIX1641</name>
</gene>
<dbReference type="AlphaFoldDB" id="Q0W419"/>
<dbReference type="PIRSF" id="PIRSF005646">
    <property type="entry name" value="FwdB"/>
    <property type="match status" value="1"/>
</dbReference>
<comment type="function">
    <text evidence="2">Catalyzes the reversible oxidation of CO(2) and methanofuran (MFR) to N-formylmethanofuran (CHO-MFR). This enzyme is oxygen-labile.</text>
</comment>
<evidence type="ECO:0000313" key="4">
    <source>
        <dbReference type="EMBL" id="CAJ36874.1"/>
    </source>
</evidence>